<comment type="similarity">
    <text evidence="3 10">Belongs to the PP2C family.</text>
</comment>
<keyword evidence="6 10" id="KW-0378">Hydrolase</keyword>
<feature type="region of interest" description="Disordered" evidence="11">
    <location>
        <begin position="456"/>
        <end position="540"/>
    </location>
</feature>
<keyword evidence="5" id="KW-0479">Metal-binding</keyword>
<dbReference type="PROSITE" id="PS51746">
    <property type="entry name" value="PPM_2"/>
    <property type="match status" value="1"/>
</dbReference>
<keyword evidence="7 10" id="KW-0904">Protein phosphatase</keyword>
<comment type="cofactor">
    <cofactor evidence="2">
        <name>Mg(2+)</name>
        <dbReference type="ChEBI" id="CHEBI:18420"/>
    </cofactor>
</comment>
<evidence type="ECO:0000256" key="4">
    <source>
        <dbReference type="ARBA" id="ARBA00013081"/>
    </source>
</evidence>
<reference evidence="13 14" key="1">
    <citation type="submission" date="2014-04" db="EMBL/GenBank/DDBJ databases">
        <title>Evolutionary Origins and Diversification of the Mycorrhizal Mutualists.</title>
        <authorList>
            <consortium name="DOE Joint Genome Institute"/>
            <consortium name="Mycorrhizal Genomics Consortium"/>
            <person name="Kohler A."/>
            <person name="Kuo A."/>
            <person name="Nagy L.G."/>
            <person name="Floudas D."/>
            <person name="Copeland A."/>
            <person name="Barry K.W."/>
            <person name="Cichocki N."/>
            <person name="Veneault-Fourrey C."/>
            <person name="LaButti K."/>
            <person name="Lindquist E.A."/>
            <person name="Lipzen A."/>
            <person name="Lundell T."/>
            <person name="Morin E."/>
            <person name="Murat C."/>
            <person name="Riley R."/>
            <person name="Ohm R."/>
            <person name="Sun H."/>
            <person name="Tunlid A."/>
            <person name="Henrissat B."/>
            <person name="Grigoriev I.V."/>
            <person name="Hibbett D.S."/>
            <person name="Martin F."/>
        </authorList>
    </citation>
    <scope>NUCLEOTIDE SEQUENCE [LARGE SCALE GENOMIC DNA]</scope>
    <source>
        <strain evidence="13 14">Koide BX008</strain>
    </source>
</reference>
<dbReference type="EC" id="3.1.3.16" evidence="4"/>
<dbReference type="InterPro" id="IPR001932">
    <property type="entry name" value="PPM-type_phosphatase-like_dom"/>
</dbReference>
<dbReference type="GO" id="GO:0046872">
    <property type="term" value="F:metal ion binding"/>
    <property type="evidence" value="ECO:0007669"/>
    <property type="project" value="UniProtKB-KW"/>
</dbReference>
<dbReference type="Gene3D" id="3.60.40.10">
    <property type="entry name" value="PPM-type phosphatase domain"/>
    <property type="match status" value="1"/>
</dbReference>
<evidence type="ECO:0000313" key="14">
    <source>
        <dbReference type="Proteomes" id="UP000054549"/>
    </source>
</evidence>
<feature type="domain" description="PPM-type phosphatase" evidence="12">
    <location>
        <begin position="52"/>
        <end position="315"/>
    </location>
</feature>
<dbReference type="GO" id="GO:0004722">
    <property type="term" value="F:protein serine/threonine phosphatase activity"/>
    <property type="evidence" value="ECO:0007669"/>
    <property type="project" value="UniProtKB-EC"/>
</dbReference>
<evidence type="ECO:0000256" key="9">
    <source>
        <dbReference type="ARBA" id="ARBA00048832"/>
    </source>
</evidence>
<evidence type="ECO:0000313" key="13">
    <source>
        <dbReference type="EMBL" id="KIL67803.1"/>
    </source>
</evidence>
<dbReference type="EMBL" id="KN818230">
    <property type="protein sequence ID" value="KIL67803.1"/>
    <property type="molecule type" value="Genomic_DNA"/>
</dbReference>
<evidence type="ECO:0000256" key="1">
    <source>
        <dbReference type="ARBA" id="ARBA00001936"/>
    </source>
</evidence>
<evidence type="ECO:0000256" key="7">
    <source>
        <dbReference type="ARBA" id="ARBA00022912"/>
    </source>
</evidence>
<dbReference type="InterPro" id="IPR000222">
    <property type="entry name" value="PP2C_BS"/>
</dbReference>
<evidence type="ECO:0000256" key="11">
    <source>
        <dbReference type="SAM" id="MobiDB-lite"/>
    </source>
</evidence>
<comment type="catalytic activity">
    <reaction evidence="9">
        <text>O-phospho-L-threonyl-[protein] + H2O = L-threonyl-[protein] + phosphate</text>
        <dbReference type="Rhea" id="RHEA:47004"/>
        <dbReference type="Rhea" id="RHEA-COMP:11060"/>
        <dbReference type="Rhea" id="RHEA-COMP:11605"/>
        <dbReference type="ChEBI" id="CHEBI:15377"/>
        <dbReference type="ChEBI" id="CHEBI:30013"/>
        <dbReference type="ChEBI" id="CHEBI:43474"/>
        <dbReference type="ChEBI" id="CHEBI:61977"/>
        <dbReference type="EC" id="3.1.3.16"/>
    </reaction>
    <physiologicalReaction direction="left-to-right" evidence="9">
        <dbReference type="Rhea" id="RHEA:47005"/>
    </physiologicalReaction>
</comment>
<evidence type="ECO:0000256" key="3">
    <source>
        <dbReference type="ARBA" id="ARBA00006702"/>
    </source>
</evidence>
<dbReference type="InterPro" id="IPR015655">
    <property type="entry name" value="PP2C"/>
</dbReference>
<dbReference type="InterPro" id="IPR036457">
    <property type="entry name" value="PPM-type-like_dom_sf"/>
</dbReference>
<dbReference type="OrthoDB" id="10264738at2759"/>
<evidence type="ECO:0000256" key="8">
    <source>
        <dbReference type="ARBA" id="ARBA00023211"/>
    </source>
</evidence>
<feature type="compositionally biased region" description="Basic and acidic residues" evidence="11">
    <location>
        <begin position="456"/>
        <end position="487"/>
    </location>
</feature>
<sequence length="540" mass="59166">MISPPFLTQSYLPGSNPIFTRFAFRFASFDLFSSLPLETKKKTESGGNDRYLYAVTEMQGWRISMEDAHAAMLDFDGEPNSNGFFAVYDGHGGGRVSKYAGENLHKRLLSEEKYHEKNYDAALKRAFLGTDEDLLATRERDTSGATAVAALLADNKIYVANAGDSRSVIGIKGEAQPLSFDHKPTNESERARICAAGGYIDFGRVNGNLALSRALGDFEFKKNNELAPEKQIITADPDVICHEVTEEDEFLVIACDGIWDCLSSQQVIDIIRYEISEGKGLGEITELICDHCLAPDTTSRVGIGCDNMTVLVVAILHGRTKEEWYSWIADRVKNQYGHETPSALPQLYSPSRLMSFRARQEALEARNKSRQEEENSTTPAGNLNAASAGIARILGSTGGISFSPGSSIFSDHGTLMFTGDDSDDEDPGDVKFFTGESDVLLSDDPTRHLKAQFAEFEKDMQEDHGKDRDGDTEMRDSNLDETPHKLQGETPPSPKPLPNGDSKSLATPAEQLHSQPGGDEPASVAKIEGLLDASEDPFKI</sequence>
<dbReference type="PROSITE" id="PS01032">
    <property type="entry name" value="PPM_1"/>
    <property type="match status" value="1"/>
</dbReference>
<evidence type="ECO:0000256" key="10">
    <source>
        <dbReference type="RuleBase" id="RU003465"/>
    </source>
</evidence>
<evidence type="ECO:0000256" key="2">
    <source>
        <dbReference type="ARBA" id="ARBA00001946"/>
    </source>
</evidence>
<dbReference type="PANTHER" id="PTHR13832:SF565">
    <property type="entry name" value="AT28366P-RELATED"/>
    <property type="match status" value="1"/>
</dbReference>
<dbReference type="FunFam" id="3.60.40.10:FF:000016">
    <property type="entry name" value="Protein phosphatase 2C"/>
    <property type="match status" value="1"/>
</dbReference>
<dbReference type="InParanoid" id="A0A0C2XFZ1"/>
<dbReference type="CDD" id="cd00143">
    <property type="entry name" value="PP2Cc"/>
    <property type="match status" value="1"/>
</dbReference>
<accession>A0A0C2XFZ1</accession>
<dbReference type="SUPFAM" id="SSF81606">
    <property type="entry name" value="PP2C-like"/>
    <property type="match status" value="1"/>
</dbReference>
<dbReference type="HOGENOM" id="CLU_013173_4_3_1"/>
<dbReference type="STRING" id="946122.A0A0C2XFZ1"/>
<organism evidence="13 14">
    <name type="scientific">Amanita muscaria (strain Koide BX008)</name>
    <dbReference type="NCBI Taxonomy" id="946122"/>
    <lineage>
        <taxon>Eukaryota</taxon>
        <taxon>Fungi</taxon>
        <taxon>Dikarya</taxon>
        <taxon>Basidiomycota</taxon>
        <taxon>Agaricomycotina</taxon>
        <taxon>Agaricomycetes</taxon>
        <taxon>Agaricomycetidae</taxon>
        <taxon>Agaricales</taxon>
        <taxon>Pluteineae</taxon>
        <taxon>Amanitaceae</taxon>
        <taxon>Amanita</taxon>
    </lineage>
</organism>
<dbReference type="AlphaFoldDB" id="A0A0C2XFZ1"/>
<name>A0A0C2XFZ1_AMAMK</name>
<gene>
    <name evidence="13" type="ORF">M378DRAFT_72878</name>
</gene>
<dbReference type="FunCoup" id="A0A0C2XFZ1">
    <property type="interactions" value="903"/>
</dbReference>
<evidence type="ECO:0000259" key="12">
    <source>
        <dbReference type="PROSITE" id="PS51746"/>
    </source>
</evidence>
<dbReference type="Proteomes" id="UP000054549">
    <property type="component" value="Unassembled WGS sequence"/>
</dbReference>
<dbReference type="PANTHER" id="PTHR13832">
    <property type="entry name" value="PROTEIN PHOSPHATASE 2C"/>
    <property type="match status" value="1"/>
</dbReference>
<keyword evidence="8" id="KW-0464">Manganese</keyword>
<dbReference type="Pfam" id="PF00481">
    <property type="entry name" value="PP2C"/>
    <property type="match status" value="1"/>
</dbReference>
<evidence type="ECO:0000256" key="6">
    <source>
        <dbReference type="ARBA" id="ARBA00022801"/>
    </source>
</evidence>
<comment type="cofactor">
    <cofactor evidence="1">
        <name>Mn(2+)</name>
        <dbReference type="ChEBI" id="CHEBI:29035"/>
    </cofactor>
</comment>
<evidence type="ECO:0000256" key="5">
    <source>
        <dbReference type="ARBA" id="ARBA00022723"/>
    </source>
</evidence>
<feature type="compositionally biased region" description="Basic and acidic residues" evidence="11">
    <location>
        <begin position="363"/>
        <end position="373"/>
    </location>
</feature>
<protein>
    <recommendedName>
        <fullName evidence="4">protein-serine/threonine phosphatase</fullName>
        <ecNumber evidence="4">3.1.3.16</ecNumber>
    </recommendedName>
</protein>
<keyword evidence="14" id="KW-1185">Reference proteome</keyword>
<proteinExistence type="inferred from homology"/>
<feature type="region of interest" description="Disordered" evidence="11">
    <location>
        <begin position="363"/>
        <end position="383"/>
    </location>
</feature>
<dbReference type="SMART" id="SM00332">
    <property type="entry name" value="PP2Cc"/>
    <property type="match status" value="1"/>
</dbReference>